<evidence type="ECO:0000313" key="2">
    <source>
        <dbReference type="Proteomes" id="UP000054776"/>
    </source>
</evidence>
<accession>A0A0V1B435</accession>
<organism evidence="1 2">
    <name type="scientific">Trichinella spiralis</name>
    <name type="common">Trichina worm</name>
    <dbReference type="NCBI Taxonomy" id="6334"/>
    <lineage>
        <taxon>Eukaryota</taxon>
        <taxon>Metazoa</taxon>
        <taxon>Ecdysozoa</taxon>
        <taxon>Nematoda</taxon>
        <taxon>Enoplea</taxon>
        <taxon>Dorylaimia</taxon>
        <taxon>Trichinellida</taxon>
        <taxon>Trichinellidae</taxon>
        <taxon>Trichinella</taxon>
    </lineage>
</organism>
<evidence type="ECO:0000313" key="1">
    <source>
        <dbReference type="EMBL" id="KRY31800.1"/>
    </source>
</evidence>
<dbReference type="AlphaFoldDB" id="A0A0V1B435"/>
<protein>
    <submittedName>
        <fullName evidence="1">Uncharacterized protein</fullName>
    </submittedName>
</protein>
<dbReference type="InParanoid" id="A0A0V1B435"/>
<comment type="caution">
    <text evidence="1">The sequence shown here is derived from an EMBL/GenBank/DDBJ whole genome shotgun (WGS) entry which is preliminary data.</text>
</comment>
<proteinExistence type="predicted"/>
<reference evidence="1 2" key="1">
    <citation type="submission" date="2015-01" db="EMBL/GenBank/DDBJ databases">
        <title>Evolution of Trichinella species and genotypes.</title>
        <authorList>
            <person name="Korhonen P.K."/>
            <person name="Edoardo P."/>
            <person name="Giuseppe L.R."/>
            <person name="Gasser R.B."/>
        </authorList>
    </citation>
    <scope>NUCLEOTIDE SEQUENCE [LARGE SCALE GENOMIC DNA]</scope>
    <source>
        <strain evidence="1">ISS3</strain>
    </source>
</reference>
<name>A0A0V1B435_TRISP</name>
<gene>
    <name evidence="1" type="ORF">T01_10664</name>
</gene>
<keyword evidence="2" id="KW-1185">Reference proteome</keyword>
<dbReference type="Proteomes" id="UP000054776">
    <property type="component" value="Unassembled WGS sequence"/>
</dbReference>
<sequence length="59" mass="6818">MIVKKETLLPYCLGRCFVDQVLDFELDRPNDAQIDNPSSDTRRTRPLPQQVAIKLLFKA</sequence>
<dbReference type="EMBL" id="JYDH01000111">
    <property type="protein sequence ID" value="KRY31800.1"/>
    <property type="molecule type" value="Genomic_DNA"/>
</dbReference>